<dbReference type="AlphaFoldDB" id="A0A378ZRP8"/>
<dbReference type="PANTHER" id="PTHR43467:SF1">
    <property type="entry name" value="PRECORRIN-6A SYNTHASE [DEACETYLATING]"/>
    <property type="match status" value="1"/>
</dbReference>
<dbReference type="EMBL" id="UGSK01000001">
    <property type="protein sequence ID" value="SUA99231.1"/>
    <property type="molecule type" value="Genomic_DNA"/>
</dbReference>
<evidence type="ECO:0000259" key="6">
    <source>
        <dbReference type="Pfam" id="PF00590"/>
    </source>
</evidence>
<dbReference type="Proteomes" id="UP000255000">
    <property type="component" value="Unassembled WGS sequence"/>
</dbReference>
<dbReference type="InterPro" id="IPR000878">
    <property type="entry name" value="4pyrrol_Mease"/>
</dbReference>
<protein>
    <submittedName>
        <fullName evidence="7">Precorrin 6A synthase</fullName>
    </submittedName>
</protein>
<dbReference type="InterPro" id="IPR012797">
    <property type="entry name" value="CobF"/>
</dbReference>
<keyword evidence="2" id="KW-0169">Cobalamin biosynthesis</keyword>
<dbReference type="Gene3D" id="3.30.950.10">
    <property type="entry name" value="Methyltransferase, Cobalt-precorrin-4 Transmethylase, Domain 2"/>
    <property type="match status" value="1"/>
</dbReference>
<dbReference type="InterPro" id="IPR014776">
    <property type="entry name" value="4pyrrole_Mease_sub2"/>
</dbReference>
<dbReference type="InterPro" id="IPR014777">
    <property type="entry name" value="4pyrrole_Mease_sub1"/>
</dbReference>
<dbReference type="SUPFAM" id="SSF53790">
    <property type="entry name" value="Tetrapyrrole methylase"/>
    <property type="match status" value="1"/>
</dbReference>
<evidence type="ECO:0000256" key="3">
    <source>
        <dbReference type="ARBA" id="ARBA00022603"/>
    </source>
</evidence>
<comment type="pathway">
    <text evidence="1">Cofactor biosynthesis; adenosylcobalamin biosynthesis.</text>
</comment>
<accession>A0A378ZRP8</accession>
<dbReference type="PANTHER" id="PTHR43467">
    <property type="entry name" value="COBALT-PRECORRIN-2 C(20)-METHYLTRANSFERASE"/>
    <property type="match status" value="1"/>
</dbReference>
<reference evidence="7 8" key="1">
    <citation type="submission" date="2018-06" db="EMBL/GenBank/DDBJ databases">
        <authorList>
            <consortium name="Pathogen Informatics"/>
            <person name="Doyle S."/>
        </authorList>
    </citation>
    <scope>NUCLEOTIDE SEQUENCE [LARGE SCALE GENOMIC DNA]</scope>
    <source>
        <strain evidence="7 8">NCTC13350</strain>
    </source>
</reference>
<gene>
    <name evidence="7" type="ORF">NCTC13350_00125</name>
</gene>
<dbReference type="InterPro" id="IPR035996">
    <property type="entry name" value="4pyrrol_Methylase_sf"/>
</dbReference>
<dbReference type="GO" id="GO:0043819">
    <property type="term" value="F:precorrin-6A synthase (deacetylating) activity"/>
    <property type="evidence" value="ECO:0007669"/>
    <property type="project" value="InterPro"/>
</dbReference>
<keyword evidence="3" id="KW-0489">Methyltransferase</keyword>
<evidence type="ECO:0000313" key="8">
    <source>
        <dbReference type="Proteomes" id="UP000255000"/>
    </source>
</evidence>
<sequence length="304" mass="34093">MSRLRVQGQFLRRNDFPRDPCRDADRERWAHGGMMMRRVRVIGIGAGNPEHLTMEAVNALNSCDALFLPRKGGEKDFLVRLREQICGRYITRKDPKLVHFDMPVRRKDSNYPAAVDDWHLAIAGIYEQLLAEEMGPEGTAGVLVWGDPMLYDSTIRIMEHLRDRGRIAFDYDVIPGISSLQVLCARHRIPLNRIGQPVEITTGRRLAQGWTTGSADVAVMLDGVQAYEGAGEPDAQIFWGAYLGTEMEILVSGRLGDVAAEISRLRQAARAKHGWIMDTYLIRRPASGLTAQDETVPLNREDAA</sequence>
<evidence type="ECO:0000313" key="7">
    <source>
        <dbReference type="EMBL" id="SUA99231.1"/>
    </source>
</evidence>
<evidence type="ECO:0000256" key="5">
    <source>
        <dbReference type="ARBA" id="ARBA00022691"/>
    </source>
</evidence>
<dbReference type="CDD" id="cd11643">
    <property type="entry name" value="Precorrin-6A-synthase"/>
    <property type="match status" value="1"/>
</dbReference>
<keyword evidence="5" id="KW-0949">S-adenosyl-L-methionine</keyword>
<evidence type="ECO:0000256" key="4">
    <source>
        <dbReference type="ARBA" id="ARBA00022679"/>
    </source>
</evidence>
<dbReference type="Gene3D" id="3.40.1010.10">
    <property type="entry name" value="Cobalt-precorrin-4 Transmethylase, Domain 1"/>
    <property type="match status" value="1"/>
</dbReference>
<evidence type="ECO:0000256" key="2">
    <source>
        <dbReference type="ARBA" id="ARBA00022573"/>
    </source>
</evidence>
<feature type="domain" description="Tetrapyrrole methylase" evidence="6">
    <location>
        <begin position="40"/>
        <end position="258"/>
    </location>
</feature>
<dbReference type="GO" id="GO:0032259">
    <property type="term" value="P:methylation"/>
    <property type="evidence" value="ECO:0007669"/>
    <property type="project" value="UniProtKB-KW"/>
</dbReference>
<dbReference type="NCBIfam" id="TIGR02434">
    <property type="entry name" value="CobF"/>
    <property type="match status" value="1"/>
</dbReference>
<proteinExistence type="predicted"/>
<keyword evidence="4" id="KW-0808">Transferase</keyword>
<evidence type="ECO:0000256" key="1">
    <source>
        <dbReference type="ARBA" id="ARBA00004953"/>
    </source>
</evidence>
<dbReference type="Pfam" id="PF00590">
    <property type="entry name" value="TP_methylase"/>
    <property type="match status" value="1"/>
</dbReference>
<dbReference type="GO" id="GO:0009236">
    <property type="term" value="P:cobalamin biosynthetic process"/>
    <property type="evidence" value="ECO:0007669"/>
    <property type="project" value="UniProtKB-KW"/>
</dbReference>
<organism evidence="7 8">
    <name type="scientific">Pannonibacter phragmitetus</name>
    <dbReference type="NCBI Taxonomy" id="121719"/>
    <lineage>
        <taxon>Bacteria</taxon>
        <taxon>Pseudomonadati</taxon>
        <taxon>Pseudomonadota</taxon>
        <taxon>Alphaproteobacteria</taxon>
        <taxon>Hyphomicrobiales</taxon>
        <taxon>Stappiaceae</taxon>
        <taxon>Pannonibacter</taxon>
    </lineage>
</organism>
<name>A0A378ZRP8_9HYPH</name>